<dbReference type="SUPFAM" id="SSF52283">
    <property type="entry name" value="Formate/glycerate dehydrogenase catalytic domain-like"/>
    <property type="match status" value="1"/>
</dbReference>
<feature type="domain" description="D-isomer specific 2-hydroxyacid dehydrogenase catalytic" evidence="5">
    <location>
        <begin position="31"/>
        <end position="315"/>
    </location>
</feature>
<dbReference type="InterPro" id="IPR036291">
    <property type="entry name" value="NAD(P)-bd_dom_sf"/>
</dbReference>
<dbReference type="EMBL" id="FOVE01000006">
    <property type="protein sequence ID" value="SFN29548.1"/>
    <property type="molecule type" value="Genomic_DNA"/>
</dbReference>
<keyword evidence="8" id="KW-1185">Reference proteome</keyword>
<dbReference type="InterPro" id="IPR006140">
    <property type="entry name" value="D-isomer_DH_NAD-bd"/>
</dbReference>
<feature type="domain" description="D-isomer specific 2-hydroxyacid dehydrogenase NAD-binding" evidence="6">
    <location>
        <begin position="106"/>
        <end position="285"/>
    </location>
</feature>
<comment type="similarity">
    <text evidence="1 4">Belongs to the D-isomer specific 2-hydroxyacid dehydrogenase family.</text>
</comment>
<evidence type="ECO:0000313" key="7">
    <source>
        <dbReference type="EMBL" id="SFN29548.1"/>
    </source>
</evidence>
<reference evidence="8" key="1">
    <citation type="submission" date="2016-10" db="EMBL/GenBank/DDBJ databases">
        <authorList>
            <person name="Varghese N."/>
            <person name="Submissions S."/>
        </authorList>
    </citation>
    <scope>NUCLEOTIDE SEQUENCE [LARGE SCALE GENOMIC DNA]</scope>
    <source>
        <strain evidence="8">DSM 6150</strain>
    </source>
</reference>
<sequence>MQPQIVFLDRSTLTVPLRPVNLPHRWVEYAATLPEETAARLQDATVAIVNKVEITEDVLRQAPQLKLVAVSATGYNNVNIAACKARGITVCNVRNYAVAGVPEHALMMMLALKRQLLAYRADLQAGAWQKAAGFCLLDHPLHDLNGSTLTLIGSGALGQAMARIGAALGMNVIFAEHKGTATARLGYVPFEEALARADVLSLHCPLNQDTAGLIGKRELALMKPDAVLINTGRGGIVDETALVEALQAGKLGGAGVDVLTEEPPRNGNPLLDVTLPNLIVTPHVAWASMETVQQLADQLIGNVEAFLCGNPRNVVV</sequence>
<dbReference type="RefSeq" id="WP_091192529.1">
    <property type="nucleotide sequence ID" value="NZ_FOVE01000006.1"/>
</dbReference>
<protein>
    <submittedName>
        <fullName evidence="7">Glycerate dehydrogenase</fullName>
    </submittedName>
</protein>
<evidence type="ECO:0000256" key="2">
    <source>
        <dbReference type="ARBA" id="ARBA00023002"/>
    </source>
</evidence>
<dbReference type="InterPro" id="IPR050418">
    <property type="entry name" value="D-iso_2-hydroxyacid_DH_PdxB"/>
</dbReference>
<dbReference type="PROSITE" id="PS00670">
    <property type="entry name" value="D_2_HYDROXYACID_DH_2"/>
    <property type="match status" value="1"/>
</dbReference>
<dbReference type="InterPro" id="IPR029753">
    <property type="entry name" value="D-isomer_DH_CS"/>
</dbReference>
<dbReference type="STRING" id="83765.SAMN05660284_01126"/>
<keyword evidence="3" id="KW-0520">NAD</keyword>
<dbReference type="PANTHER" id="PTHR43761:SF1">
    <property type="entry name" value="D-ISOMER SPECIFIC 2-HYDROXYACID DEHYDROGENASE CATALYTIC DOMAIN-CONTAINING PROTEIN-RELATED"/>
    <property type="match status" value="1"/>
</dbReference>
<dbReference type="AlphaFoldDB" id="A0A1I4XUH9"/>
<evidence type="ECO:0000256" key="3">
    <source>
        <dbReference type="ARBA" id="ARBA00023027"/>
    </source>
</evidence>
<evidence type="ECO:0000259" key="5">
    <source>
        <dbReference type="Pfam" id="PF00389"/>
    </source>
</evidence>
<dbReference type="Pfam" id="PF00389">
    <property type="entry name" value="2-Hacid_dh"/>
    <property type="match status" value="1"/>
</dbReference>
<dbReference type="CDD" id="cd12162">
    <property type="entry name" value="2-Hacid_dh_4"/>
    <property type="match status" value="1"/>
</dbReference>
<evidence type="ECO:0000256" key="1">
    <source>
        <dbReference type="ARBA" id="ARBA00005854"/>
    </source>
</evidence>
<keyword evidence="2 4" id="KW-0560">Oxidoreductase</keyword>
<dbReference type="Pfam" id="PF02826">
    <property type="entry name" value="2-Hacid_dh_C"/>
    <property type="match status" value="1"/>
</dbReference>
<dbReference type="GO" id="GO:0016616">
    <property type="term" value="F:oxidoreductase activity, acting on the CH-OH group of donors, NAD or NADP as acceptor"/>
    <property type="evidence" value="ECO:0007669"/>
    <property type="project" value="InterPro"/>
</dbReference>
<dbReference type="Gene3D" id="3.40.50.720">
    <property type="entry name" value="NAD(P)-binding Rossmann-like Domain"/>
    <property type="match status" value="2"/>
</dbReference>
<dbReference type="Proteomes" id="UP000242869">
    <property type="component" value="Unassembled WGS sequence"/>
</dbReference>
<evidence type="ECO:0000259" key="6">
    <source>
        <dbReference type="Pfam" id="PF02826"/>
    </source>
</evidence>
<dbReference type="InterPro" id="IPR006139">
    <property type="entry name" value="D-isomer_2_OHA_DH_cat_dom"/>
</dbReference>
<organism evidence="7 8">
    <name type="scientific">Formivibrio citricus</name>
    <dbReference type="NCBI Taxonomy" id="83765"/>
    <lineage>
        <taxon>Bacteria</taxon>
        <taxon>Pseudomonadati</taxon>
        <taxon>Pseudomonadota</taxon>
        <taxon>Betaproteobacteria</taxon>
        <taxon>Neisseriales</taxon>
        <taxon>Chitinibacteraceae</taxon>
        <taxon>Formivibrio</taxon>
    </lineage>
</organism>
<dbReference type="PROSITE" id="PS00671">
    <property type="entry name" value="D_2_HYDROXYACID_DH_3"/>
    <property type="match status" value="1"/>
</dbReference>
<dbReference type="GO" id="GO:0051287">
    <property type="term" value="F:NAD binding"/>
    <property type="evidence" value="ECO:0007669"/>
    <property type="project" value="InterPro"/>
</dbReference>
<dbReference type="OrthoDB" id="9805416at2"/>
<evidence type="ECO:0000256" key="4">
    <source>
        <dbReference type="RuleBase" id="RU003719"/>
    </source>
</evidence>
<name>A0A1I4XUH9_9NEIS</name>
<dbReference type="SUPFAM" id="SSF51735">
    <property type="entry name" value="NAD(P)-binding Rossmann-fold domains"/>
    <property type="match status" value="1"/>
</dbReference>
<evidence type="ECO:0000313" key="8">
    <source>
        <dbReference type="Proteomes" id="UP000242869"/>
    </source>
</evidence>
<dbReference type="PANTHER" id="PTHR43761">
    <property type="entry name" value="D-ISOMER SPECIFIC 2-HYDROXYACID DEHYDROGENASE FAMILY PROTEIN (AFU_ORTHOLOGUE AFUA_1G13630)"/>
    <property type="match status" value="1"/>
</dbReference>
<proteinExistence type="inferred from homology"/>
<accession>A0A1I4XUH9</accession>
<gene>
    <name evidence="7" type="ORF">SAMN05660284_01126</name>
</gene>